<comment type="caution">
    <text evidence="1">The sequence shown here is derived from an EMBL/GenBank/DDBJ whole genome shotgun (WGS) entry which is preliminary data.</text>
</comment>
<proteinExistence type="predicted"/>
<gene>
    <name evidence="1" type="ORF">HPB49_005940</name>
</gene>
<accession>A0ACB8DWC7</accession>
<dbReference type="Proteomes" id="UP000821865">
    <property type="component" value="Chromosome 1"/>
</dbReference>
<name>A0ACB8DWC7_DERSI</name>
<sequence>MKHRLKRHLHHGEFSCVIIISAEHEQVVRATSEQNALSLTNRARRCIRCLARCSVLRLWHVAASYRNLNDRMRECTKVDVSLLDSSKCIDALSKSRTRRVSYRGSKLTHNFKDSLGDSRLGFMIVAVTPSKVSYLEACNTLNYAERAVQMKPQANKNVLNANGHISVYSALIEDYKEEVEGLQVTCEKTETENTAPETEVGELNNGLALMKASRNALLRAQETGGGDSGQARCNDALHLRRMCEVDAAKEPEHIEPPPAYVSYHSNFSNRLPDVQQEPVTACNSIPPAPKQAQLVRHSSRRDQRSPLSPLCGTAFVLRVGGTLTAFFERF</sequence>
<organism evidence="1 2">
    <name type="scientific">Dermacentor silvarum</name>
    <name type="common">Tick</name>
    <dbReference type="NCBI Taxonomy" id="543639"/>
    <lineage>
        <taxon>Eukaryota</taxon>
        <taxon>Metazoa</taxon>
        <taxon>Ecdysozoa</taxon>
        <taxon>Arthropoda</taxon>
        <taxon>Chelicerata</taxon>
        <taxon>Arachnida</taxon>
        <taxon>Acari</taxon>
        <taxon>Parasitiformes</taxon>
        <taxon>Ixodida</taxon>
        <taxon>Ixodoidea</taxon>
        <taxon>Ixodidae</taxon>
        <taxon>Rhipicephalinae</taxon>
        <taxon>Dermacentor</taxon>
    </lineage>
</organism>
<dbReference type="EMBL" id="CM023470">
    <property type="protein sequence ID" value="KAH7978575.1"/>
    <property type="molecule type" value="Genomic_DNA"/>
</dbReference>
<evidence type="ECO:0000313" key="2">
    <source>
        <dbReference type="Proteomes" id="UP000821865"/>
    </source>
</evidence>
<keyword evidence="2" id="KW-1185">Reference proteome</keyword>
<protein>
    <submittedName>
        <fullName evidence="1">Uncharacterized protein</fullName>
    </submittedName>
</protein>
<reference evidence="1" key="1">
    <citation type="submission" date="2020-05" db="EMBL/GenBank/DDBJ databases">
        <title>Large-scale comparative analyses of tick genomes elucidate their genetic diversity and vector capacities.</title>
        <authorList>
            <person name="Jia N."/>
            <person name="Wang J."/>
            <person name="Shi W."/>
            <person name="Du L."/>
            <person name="Sun Y."/>
            <person name="Zhan W."/>
            <person name="Jiang J."/>
            <person name="Wang Q."/>
            <person name="Zhang B."/>
            <person name="Ji P."/>
            <person name="Sakyi L.B."/>
            <person name="Cui X."/>
            <person name="Yuan T."/>
            <person name="Jiang B."/>
            <person name="Yang W."/>
            <person name="Lam T.T.-Y."/>
            <person name="Chang Q."/>
            <person name="Ding S."/>
            <person name="Wang X."/>
            <person name="Zhu J."/>
            <person name="Ruan X."/>
            <person name="Zhao L."/>
            <person name="Wei J."/>
            <person name="Que T."/>
            <person name="Du C."/>
            <person name="Cheng J."/>
            <person name="Dai P."/>
            <person name="Han X."/>
            <person name="Huang E."/>
            <person name="Gao Y."/>
            <person name="Liu J."/>
            <person name="Shao H."/>
            <person name="Ye R."/>
            <person name="Li L."/>
            <person name="Wei W."/>
            <person name="Wang X."/>
            <person name="Wang C."/>
            <person name="Yang T."/>
            <person name="Huo Q."/>
            <person name="Li W."/>
            <person name="Guo W."/>
            <person name="Chen H."/>
            <person name="Zhou L."/>
            <person name="Ni X."/>
            <person name="Tian J."/>
            <person name="Zhou Y."/>
            <person name="Sheng Y."/>
            <person name="Liu T."/>
            <person name="Pan Y."/>
            <person name="Xia L."/>
            <person name="Li J."/>
            <person name="Zhao F."/>
            <person name="Cao W."/>
        </authorList>
    </citation>
    <scope>NUCLEOTIDE SEQUENCE</scope>
    <source>
        <strain evidence="1">Dsil-2018</strain>
    </source>
</reference>
<evidence type="ECO:0000313" key="1">
    <source>
        <dbReference type="EMBL" id="KAH7978575.1"/>
    </source>
</evidence>